<gene>
    <name evidence="2" type="ORF">G7067_07695</name>
</gene>
<dbReference type="AlphaFoldDB" id="A0A6G8FJU2"/>
<keyword evidence="1" id="KW-0812">Transmembrane</keyword>
<protein>
    <submittedName>
        <fullName evidence="2">DUF3995 domain-containing protein</fullName>
    </submittedName>
</protein>
<proteinExistence type="predicted"/>
<evidence type="ECO:0000313" key="3">
    <source>
        <dbReference type="Proteomes" id="UP000501387"/>
    </source>
</evidence>
<keyword evidence="1" id="KW-0472">Membrane</keyword>
<keyword evidence="1" id="KW-1133">Transmembrane helix</keyword>
<dbReference type="InterPro" id="IPR025058">
    <property type="entry name" value="DUF3995"/>
</dbReference>
<dbReference type="Pfam" id="PF13160">
    <property type="entry name" value="DUF3995"/>
    <property type="match status" value="1"/>
</dbReference>
<dbReference type="Proteomes" id="UP000501387">
    <property type="component" value="Chromosome"/>
</dbReference>
<feature type="transmembrane region" description="Helical" evidence="1">
    <location>
        <begin position="56"/>
        <end position="75"/>
    </location>
</feature>
<dbReference type="EMBL" id="CP049934">
    <property type="protein sequence ID" value="QIM16332.1"/>
    <property type="molecule type" value="Genomic_DNA"/>
</dbReference>
<evidence type="ECO:0000256" key="1">
    <source>
        <dbReference type="SAM" id="Phobius"/>
    </source>
</evidence>
<reference evidence="2 3" key="1">
    <citation type="submission" date="2020-03" db="EMBL/GenBank/DDBJ databases">
        <title>Leucobacter sp. nov., isolated from beetles.</title>
        <authorList>
            <person name="Hyun D.-W."/>
            <person name="Bae J.-W."/>
        </authorList>
    </citation>
    <scope>NUCLEOTIDE SEQUENCE [LARGE SCALE GENOMIC DNA]</scope>
    <source>
        <strain evidence="2 3">HDW9B</strain>
    </source>
</reference>
<name>A0A6G8FJU2_9MICO</name>
<accession>A0A6G8FJU2</accession>
<evidence type="ECO:0000313" key="2">
    <source>
        <dbReference type="EMBL" id="QIM16332.1"/>
    </source>
</evidence>
<sequence length="152" mass="15724">MGIVKRTARSVGTTGLLAVGALHLVWASGSSWPAKNGKRLSEAVIGNAKLRPSPEATLGVAAAAIGGGLVAGGALGEGRGVVALRRLMGFGLIARAVVSEELLMEALGLPESGQRFRQLNRQYYRPLCAVLGVAVLLGARDRKPVESVDQLS</sequence>
<dbReference type="KEGG" id="lins:G7067_07695"/>
<keyword evidence="3" id="KW-1185">Reference proteome</keyword>
<dbReference type="RefSeq" id="WP_166323247.1">
    <property type="nucleotide sequence ID" value="NZ_CP049934.1"/>
</dbReference>
<organism evidence="2 3">
    <name type="scientific">Leucobacter insecticola</name>
    <dbReference type="NCBI Taxonomy" id="2714934"/>
    <lineage>
        <taxon>Bacteria</taxon>
        <taxon>Bacillati</taxon>
        <taxon>Actinomycetota</taxon>
        <taxon>Actinomycetes</taxon>
        <taxon>Micrococcales</taxon>
        <taxon>Microbacteriaceae</taxon>
        <taxon>Leucobacter</taxon>
    </lineage>
</organism>